<reference evidence="1" key="1">
    <citation type="submission" date="2021-12" db="EMBL/GenBank/DDBJ databases">
        <authorList>
            <person name="Zaccaron A."/>
            <person name="Stergiopoulos I."/>
        </authorList>
    </citation>
    <scope>NUCLEOTIDE SEQUENCE</scope>
    <source>
        <strain evidence="1">Race5_Kim</strain>
    </source>
</reference>
<gene>
    <name evidence="1" type="ORF">CLAFUR5_10024</name>
</gene>
<evidence type="ECO:0000313" key="2">
    <source>
        <dbReference type="Proteomes" id="UP000756132"/>
    </source>
</evidence>
<keyword evidence="2" id="KW-1185">Reference proteome</keyword>
<dbReference type="RefSeq" id="XP_047764167.1">
    <property type="nucleotide sequence ID" value="XM_047909172.1"/>
</dbReference>
<dbReference type="EMBL" id="CP090169">
    <property type="protein sequence ID" value="UJO19801.1"/>
    <property type="molecule type" value="Genomic_DNA"/>
</dbReference>
<evidence type="ECO:0000313" key="1">
    <source>
        <dbReference type="EMBL" id="UJO19801.1"/>
    </source>
</evidence>
<sequence length="115" mass="13307">MIPTSALSPLGQYFEQHCTRAWEYFEAERFDEANAISRRLVNDPRVGFLHKASCHMILAHSPDDYVYHAEQAVKLFGEMYYDSEVPPDEEQRRSQEKLVASAEKVLGQARRDAKM</sequence>
<name>A0A9Q8PCB3_PASFU</name>
<dbReference type="OrthoDB" id="3635877at2759"/>
<organism evidence="1 2">
    <name type="scientific">Passalora fulva</name>
    <name type="common">Tomato leaf mold</name>
    <name type="synonym">Cladosporium fulvum</name>
    <dbReference type="NCBI Taxonomy" id="5499"/>
    <lineage>
        <taxon>Eukaryota</taxon>
        <taxon>Fungi</taxon>
        <taxon>Dikarya</taxon>
        <taxon>Ascomycota</taxon>
        <taxon>Pezizomycotina</taxon>
        <taxon>Dothideomycetes</taxon>
        <taxon>Dothideomycetidae</taxon>
        <taxon>Mycosphaerellales</taxon>
        <taxon>Mycosphaerellaceae</taxon>
        <taxon>Fulvia</taxon>
    </lineage>
</organism>
<dbReference type="Proteomes" id="UP000756132">
    <property type="component" value="Chromosome 7"/>
</dbReference>
<proteinExistence type="predicted"/>
<protein>
    <submittedName>
        <fullName evidence="1">Uncharacterized protein</fullName>
    </submittedName>
</protein>
<dbReference type="KEGG" id="ffu:CLAFUR5_10024"/>
<dbReference type="GeneID" id="71989902"/>
<reference evidence="1" key="2">
    <citation type="journal article" date="2022" name="Microb. Genom.">
        <title>A chromosome-scale genome assembly of the tomato pathogen Cladosporium fulvum reveals a compartmentalized genome architecture and the presence of a dispensable chromosome.</title>
        <authorList>
            <person name="Zaccaron A.Z."/>
            <person name="Chen L.H."/>
            <person name="Samaras A."/>
            <person name="Stergiopoulos I."/>
        </authorList>
    </citation>
    <scope>NUCLEOTIDE SEQUENCE</scope>
    <source>
        <strain evidence="1">Race5_Kim</strain>
    </source>
</reference>
<accession>A0A9Q8PCB3</accession>
<dbReference type="AlphaFoldDB" id="A0A9Q8PCB3"/>